<dbReference type="InterPro" id="IPR001932">
    <property type="entry name" value="PPM-type_phosphatase-like_dom"/>
</dbReference>
<feature type="domain" description="PPM-type phosphatase" evidence="1">
    <location>
        <begin position="12"/>
        <end position="209"/>
    </location>
</feature>
<evidence type="ECO:0000313" key="3">
    <source>
        <dbReference type="Proteomes" id="UP000637578"/>
    </source>
</evidence>
<comment type="caution">
    <text evidence="2">The sequence shown here is derived from an EMBL/GenBank/DDBJ whole genome shotgun (WGS) entry which is preliminary data.</text>
</comment>
<evidence type="ECO:0000313" key="2">
    <source>
        <dbReference type="EMBL" id="GGM72605.1"/>
    </source>
</evidence>
<dbReference type="RefSeq" id="WP_189060775.1">
    <property type="nucleotide sequence ID" value="NZ_BMMK01000029.1"/>
</dbReference>
<name>A0A8J3CIK1_9PSEU</name>
<dbReference type="SUPFAM" id="SSF81606">
    <property type="entry name" value="PP2C-like"/>
    <property type="match status" value="1"/>
</dbReference>
<protein>
    <recommendedName>
        <fullName evidence="1">PPM-type phosphatase domain-containing protein</fullName>
    </recommendedName>
</protein>
<proteinExistence type="predicted"/>
<keyword evidence="3" id="KW-1185">Reference proteome</keyword>
<reference evidence="2" key="2">
    <citation type="submission" date="2020-09" db="EMBL/GenBank/DDBJ databases">
        <authorList>
            <person name="Sun Q."/>
            <person name="Zhou Y."/>
        </authorList>
    </citation>
    <scope>NUCLEOTIDE SEQUENCE</scope>
    <source>
        <strain evidence="2">CGMCC 4.5737</strain>
    </source>
</reference>
<dbReference type="Pfam" id="PF13672">
    <property type="entry name" value="PP2C_2"/>
    <property type="match status" value="1"/>
</dbReference>
<organism evidence="2 3">
    <name type="scientific">Longimycelium tulufanense</name>
    <dbReference type="NCBI Taxonomy" id="907463"/>
    <lineage>
        <taxon>Bacteria</taxon>
        <taxon>Bacillati</taxon>
        <taxon>Actinomycetota</taxon>
        <taxon>Actinomycetes</taxon>
        <taxon>Pseudonocardiales</taxon>
        <taxon>Pseudonocardiaceae</taxon>
        <taxon>Longimycelium</taxon>
    </lineage>
</organism>
<gene>
    <name evidence="2" type="ORF">GCM10012275_49000</name>
</gene>
<dbReference type="Proteomes" id="UP000637578">
    <property type="component" value="Unassembled WGS sequence"/>
</dbReference>
<dbReference type="Gene3D" id="3.60.40.10">
    <property type="entry name" value="PPM-type phosphatase domain"/>
    <property type="match status" value="1"/>
</dbReference>
<sequence length="267" mass="29381">MSSFRAACFPAKGGPGQDRWAVFENCAFVLDGASSFTPAAVNAERFVDTLVADLSDALAKPAIPLRSALKQAIRSSSMLLDLTPGNSPSSTIILLRQSPSELELLVLGDSTAIIGTTDRKERRLTDDRLASIASDKRETYRSRLRAGYGYDSVHRQLLKELQEKQISARNTPGGYWIAEADPSAADKALSYTMPINDVKWCVLATDGAQRVIDHLGIPWSRIAAMTSEELANQLEELYRWESVEDPMGILLPRAKMHDDKTVVVFQP</sequence>
<dbReference type="InterPro" id="IPR036457">
    <property type="entry name" value="PPM-type-like_dom_sf"/>
</dbReference>
<dbReference type="AlphaFoldDB" id="A0A8J3CIK1"/>
<evidence type="ECO:0000259" key="1">
    <source>
        <dbReference type="Pfam" id="PF13672"/>
    </source>
</evidence>
<accession>A0A8J3CIK1</accession>
<dbReference type="EMBL" id="BMMK01000029">
    <property type="protein sequence ID" value="GGM72605.1"/>
    <property type="molecule type" value="Genomic_DNA"/>
</dbReference>
<reference evidence="2" key="1">
    <citation type="journal article" date="2014" name="Int. J. Syst. Evol. Microbiol.">
        <title>Complete genome sequence of Corynebacterium casei LMG S-19264T (=DSM 44701T), isolated from a smear-ripened cheese.</title>
        <authorList>
            <consortium name="US DOE Joint Genome Institute (JGI-PGF)"/>
            <person name="Walter F."/>
            <person name="Albersmeier A."/>
            <person name="Kalinowski J."/>
            <person name="Ruckert C."/>
        </authorList>
    </citation>
    <scope>NUCLEOTIDE SEQUENCE</scope>
    <source>
        <strain evidence="2">CGMCC 4.5737</strain>
    </source>
</reference>